<reference evidence="1" key="1">
    <citation type="submission" date="2020-01" db="EMBL/GenBank/DDBJ databases">
        <authorList>
            <person name="Mishra B."/>
        </authorList>
    </citation>
    <scope>NUCLEOTIDE SEQUENCE [LARGE SCALE GENOMIC DNA]</scope>
</reference>
<proteinExistence type="predicted"/>
<name>A0A6D2KZY8_9BRAS</name>
<protein>
    <submittedName>
        <fullName evidence="1">Uncharacterized protein</fullName>
    </submittedName>
</protein>
<dbReference type="Proteomes" id="UP000467841">
    <property type="component" value="Unassembled WGS sequence"/>
</dbReference>
<gene>
    <name evidence="1" type="ORF">MERR_LOCUS47075</name>
</gene>
<evidence type="ECO:0000313" key="1">
    <source>
        <dbReference type="EMBL" id="CAA7059839.1"/>
    </source>
</evidence>
<accession>A0A6D2KZY8</accession>
<keyword evidence="2" id="KW-1185">Reference proteome</keyword>
<dbReference type="AlphaFoldDB" id="A0A6D2KZY8"/>
<organism evidence="1 2">
    <name type="scientific">Microthlaspi erraticum</name>
    <dbReference type="NCBI Taxonomy" id="1685480"/>
    <lineage>
        <taxon>Eukaryota</taxon>
        <taxon>Viridiplantae</taxon>
        <taxon>Streptophyta</taxon>
        <taxon>Embryophyta</taxon>
        <taxon>Tracheophyta</taxon>
        <taxon>Spermatophyta</taxon>
        <taxon>Magnoliopsida</taxon>
        <taxon>eudicotyledons</taxon>
        <taxon>Gunneridae</taxon>
        <taxon>Pentapetalae</taxon>
        <taxon>rosids</taxon>
        <taxon>malvids</taxon>
        <taxon>Brassicales</taxon>
        <taxon>Brassicaceae</taxon>
        <taxon>Coluteocarpeae</taxon>
        <taxon>Microthlaspi</taxon>
    </lineage>
</organism>
<comment type="caution">
    <text evidence="1">The sequence shown here is derived from an EMBL/GenBank/DDBJ whole genome shotgun (WGS) entry which is preliminary data.</text>
</comment>
<sequence length="104" mass="12065">MNAYENSMIYKMRTKAAHDKLIRLKDFKVFWSILEHMGREEHGMTWCMDAAQLDTERKKEVAILKPSSTGQASTRSSWEVKVKPEKCCFPLDLSLTLNINPLVF</sequence>
<dbReference type="EMBL" id="CACVBM020001797">
    <property type="protein sequence ID" value="CAA7059839.1"/>
    <property type="molecule type" value="Genomic_DNA"/>
</dbReference>
<evidence type="ECO:0000313" key="2">
    <source>
        <dbReference type="Proteomes" id="UP000467841"/>
    </source>
</evidence>